<dbReference type="EMBL" id="JAVHNQ010000006">
    <property type="protein sequence ID" value="KAK6343817.1"/>
    <property type="molecule type" value="Genomic_DNA"/>
</dbReference>
<gene>
    <name evidence="2" type="ORF">TWF696_007477</name>
</gene>
<protein>
    <recommendedName>
        <fullName evidence="1">F-box domain-containing protein</fullName>
    </recommendedName>
</protein>
<dbReference type="AlphaFoldDB" id="A0AAV9UP06"/>
<dbReference type="InterPro" id="IPR001810">
    <property type="entry name" value="F-box_dom"/>
</dbReference>
<dbReference type="InterPro" id="IPR036047">
    <property type="entry name" value="F-box-like_dom_sf"/>
</dbReference>
<evidence type="ECO:0000259" key="1">
    <source>
        <dbReference type="PROSITE" id="PS50181"/>
    </source>
</evidence>
<comment type="caution">
    <text evidence="2">The sequence shown here is derived from an EMBL/GenBank/DDBJ whole genome shotgun (WGS) entry which is preliminary data.</text>
</comment>
<name>A0AAV9UP06_9PEZI</name>
<accession>A0AAV9UP06</accession>
<sequence>MSAQADGFLSLPLDIHILIIRHLSSSDILKLRVVSKSSYALFTSPTICRSYLSNHGIFPESLSTARHEFDRCFIPRSRTANGHPTKAFAVDGVRLNEDDAPYFTKSHVFTAGGQGQGVSGAGYETASNSSRDGIAIYRTTNGDLAFLHLSDSSKSSVLLLSESWEFTTQSLMAYNQDGGKAATGSDGKAKGKGRAMARWSLGGSKSKNVEMKMQLFDINVHDDFGGEVALIELSWGYNELNREFDQDPNRQVSTQWHGIINHKVNLGIVVSVASRNLGHPIAAFALPRNHWPWSEYVLNKHYVAGICCSKREFMFLRYARENMDTVCSLRSALAEDGQGETWSLLEYLAPVVSISLGSMGLVDFCHRLNYDGSNSYINMDVHLQTDRAGELVFIITGAGVTAFNVDGVSRYSGPTVARTYWWRQKDMVIYLPAREASATLSSREQRSQWERAEQTGGETRIIGPSFPRIWKSYLPGKTFGGGVDDHEMFTIVRGYNYTSDTFLASVDEATGEFQPWQRPQFLVAWEIPVTRRGVEYYTPELLNERLGNIISDASASLPTNNPEGIFHSKIMELSNNGTDGWDVAISEPHTVLASNTLKMCFAKRDAHKTKPSWLAIIKGEAVVQRDEYFTIAWPPARERFTMKIMESGIFAVQRQPKTRDVLRVDWSTNVRCDRPYPRPAEKRSSGILGIFSPGNSKVPAYSEVLASDTEALPIGDIHHVKVGESGEFFAYVVNTSAMPGQGSGQHPCGGYRGGTLAVLRYD</sequence>
<dbReference type="SMART" id="SM00256">
    <property type="entry name" value="FBOX"/>
    <property type="match status" value="1"/>
</dbReference>
<keyword evidence="3" id="KW-1185">Reference proteome</keyword>
<dbReference type="PROSITE" id="PS50181">
    <property type="entry name" value="FBOX"/>
    <property type="match status" value="1"/>
</dbReference>
<dbReference type="Pfam" id="PF00646">
    <property type="entry name" value="F-box"/>
    <property type="match status" value="1"/>
</dbReference>
<feature type="domain" description="F-box" evidence="1">
    <location>
        <begin position="5"/>
        <end position="51"/>
    </location>
</feature>
<organism evidence="2 3">
    <name type="scientific">Orbilia brochopaga</name>
    <dbReference type="NCBI Taxonomy" id="3140254"/>
    <lineage>
        <taxon>Eukaryota</taxon>
        <taxon>Fungi</taxon>
        <taxon>Dikarya</taxon>
        <taxon>Ascomycota</taxon>
        <taxon>Pezizomycotina</taxon>
        <taxon>Orbiliomycetes</taxon>
        <taxon>Orbiliales</taxon>
        <taxon>Orbiliaceae</taxon>
        <taxon>Orbilia</taxon>
    </lineage>
</organism>
<evidence type="ECO:0000313" key="2">
    <source>
        <dbReference type="EMBL" id="KAK6343817.1"/>
    </source>
</evidence>
<proteinExistence type="predicted"/>
<dbReference type="Proteomes" id="UP001375240">
    <property type="component" value="Unassembled WGS sequence"/>
</dbReference>
<reference evidence="2 3" key="1">
    <citation type="submission" date="2019-10" db="EMBL/GenBank/DDBJ databases">
        <authorList>
            <person name="Palmer J.M."/>
        </authorList>
    </citation>
    <scope>NUCLEOTIDE SEQUENCE [LARGE SCALE GENOMIC DNA]</scope>
    <source>
        <strain evidence="2 3">TWF696</strain>
    </source>
</reference>
<evidence type="ECO:0000313" key="3">
    <source>
        <dbReference type="Proteomes" id="UP001375240"/>
    </source>
</evidence>
<dbReference type="SUPFAM" id="SSF81383">
    <property type="entry name" value="F-box domain"/>
    <property type="match status" value="1"/>
</dbReference>